<dbReference type="AlphaFoldDB" id="S3IH43"/>
<proteinExistence type="predicted"/>
<dbReference type="Proteomes" id="UP000014411">
    <property type="component" value="Unassembled WGS sequence"/>
</dbReference>
<keyword evidence="3" id="KW-1185">Reference proteome</keyword>
<organism evidence="2 3">
    <name type="scientific">Rhizobium grahamii CCGE 502</name>
    <dbReference type="NCBI Taxonomy" id="990285"/>
    <lineage>
        <taxon>Bacteria</taxon>
        <taxon>Pseudomonadati</taxon>
        <taxon>Pseudomonadota</taxon>
        <taxon>Alphaproteobacteria</taxon>
        <taxon>Hyphomicrobiales</taxon>
        <taxon>Rhizobiaceae</taxon>
        <taxon>Rhizobium/Agrobacterium group</taxon>
        <taxon>Rhizobium</taxon>
    </lineage>
</organism>
<evidence type="ECO:0008006" key="4">
    <source>
        <dbReference type="Google" id="ProtNLM"/>
    </source>
</evidence>
<feature type="signal peptide" evidence="1">
    <location>
        <begin position="1"/>
        <end position="21"/>
    </location>
</feature>
<dbReference type="EMBL" id="AEYE02000013">
    <property type="protein sequence ID" value="EPE98243.1"/>
    <property type="molecule type" value="Genomic_DNA"/>
</dbReference>
<dbReference type="STRING" id="990285.RGCCGE502_11186"/>
<feature type="chain" id="PRO_5004521438" description="Lipoprotein" evidence="1">
    <location>
        <begin position="22"/>
        <end position="146"/>
    </location>
</feature>
<dbReference type="HOGENOM" id="CLU_1775916_0_0_5"/>
<evidence type="ECO:0000313" key="2">
    <source>
        <dbReference type="EMBL" id="EPE98243.1"/>
    </source>
</evidence>
<name>S3IH43_9HYPH</name>
<reference evidence="2 3" key="1">
    <citation type="journal article" date="2012" name="J. Bacteriol.">
        <title>Genome sequence of Rhizobium grahamii CCGE502, a broad-host-range symbiont with low nodulation competitiveness in Phaseolus vulgaris.</title>
        <authorList>
            <person name="Althabegoiti M.J."/>
            <person name="Lozano L."/>
            <person name="Torres-Tejerizo G."/>
            <person name="Ormeno-Orrillo E."/>
            <person name="Rogel M.A."/>
            <person name="Gonzalez V."/>
            <person name="Martinez-Romero E."/>
        </authorList>
    </citation>
    <scope>NUCLEOTIDE SEQUENCE [LARGE SCALE GENOMIC DNA]</scope>
    <source>
        <strain evidence="2 3">CCGE 502</strain>
    </source>
</reference>
<accession>S3IH43</accession>
<evidence type="ECO:0000313" key="3">
    <source>
        <dbReference type="Proteomes" id="UP000014411"/>
    </source>
</evidence>
<gene>
    <name evidence="2" type="ORF">RGCCGE502_11186</name>
</gene>
<keyword evidence="1" id="KW-0732">Signal</keyword>
<evidence type="ECO:0000256" key="1">
    <source>
        <dbReference type="SAM" id="SignalP"/>
    </source>
</evidence>
<dbReference type="RefSeq" id="WP_016554262.1">
    <property type="nucleotide sequence ID" value="NZ_AEYE02000013.1"/>
</dbReference>
<comment type="caution">
    <text evidence="2">The sequence shown here is derived from an EMBL/GenBank/DDBJ whole genome shotgun (WGS) entry which is preliminary data.</text>
</comment>
<sequence>MLKRHLSSLILAIPLSGCSIFAPNYNEAVYTKLDGAHSSLTKIETTLETKAPGHARYRDVEPYYIEALAMVKDAGDIAGRRPAYLQGKPSARAAQLVADNIERCRQSIELSRAAFEESGQQPSESDSISIARNTCSIAKTMEGSLK</sequence>
<protein>
    <recommendedName>
        <fullName evidence="4">Lipoprotein</fullName>
    </recommendedName>
</protein>
<dbReference type="eggNOG" id="ENOG5031AYZ">
    <property type="taxonomic scope" value="Bacteria"/>
</dbReference>